<dbReference type="PANTHER" id="PTHR12019:SF9">
    <property type="entry name" value="THYMOPOIETIN"/>
    <property type="match status" value="1"/>
</dbReference>
<feature type="region of interest" description="Disordered" evidence="1">
    <location>
        <begin position="63"/>
        <end position="102"/>
    </location>
</feature>
<keyword evidence="4" id="KW-1185">Reference proteome</keyword>
<evidence type="ECO:0000256" key="1">
    <source>
        <dbReference type="SAM" id="MobiDB-lite"/>
    </source>
</evidence>
<dbReference type="CDD" id="cd12934">
    <property type="entry name" value="LEM"/>
    <property type="match status" value="1"/>
</dbReference>
<dbReference type="InterPro" id="IPR051656">
    <property type="entry name" value="LEM_domain"/>
</dbReference>
<dbReference type="Proteomes" id="UP000050640">
    <property type="component" value="Unplaced"/>
</dbReference>
<dbReference type="Pfam" id="PF03020">
    <property type="entry name" value="LEM"/>
    <property type="match status" value="1"/>
</dbReference>
<evidence type="ECO:0000259" key="3">
    <source>
        <dbReference type="PROSITE" id="PS50954"/>
    </source>
</evidence>
<keyword evidence="2" id="KW-0472">Membrane</keyword>
<proteinExistence type="predicted"/>
<dbReference type="AlphaFoldDB" id="A0A0R3RV36"/>
<dbReference type="WBParaSite" id="EEL_0000593501-mRNA-1">
    <property type="protein sequence ID" value="EEL_0000593501-mRNA-1"/>
    <property type="gene ID" value="EEL_0000593501"/>
</dbReference>
<organism evidence="4 5">
    <name type="scientific">Elaeophora elaphi</name>
    <dbReference type="NCBI Taxonomy" id="1147741"/>
    <lineage>
        <taxon>Eukaryota</taxon>
        <taxon>Metazoa</taxon>
        <taxon>Ecdysozoa</taxon>
        <taxon>Nematoda</taxon>
        <taxon>Chromadorea</taxon>
        <taxon>Rhabditida</taxon>
        <taxon>Spirurina</taxon>
        <taxon>Spiruromorpha</taxon>
        <taxon>Filarioidea</taxon>
        <taxon>Onchocercidae</taxon>
        <taxon>Elaeophora</taxon>
    </lineage>
</organism>
<evidence type="ECO:0000256" key="2">
    <source>
        <dbReference type="SAM" id="Phobius"/>
    </source>
</evidence>
<keyword evidence="2" id="KW-1133">Transmembrane helix</keyword>
<keyword evidence="2" id="KW-0812">Transmembrane</keyword>
<dbReference type="PROSITE" id="PS50954">
    <property type="entry name" value="LEM"/>
    <property type="match status" value="1"/>
</dbReference>
<dbReference type="Gene3D" id="1.10.720.40">
    <property type="match status" value="1"/>
</dbReference>
<dbReference type="FunFam" id="1.10.720.40:FF:000001">
    <property type="entry name" value="LEM domain containing 2, isoform CRA_a"/>
    <property type="match status" value="1"/>
</dbReference>
<dbReference type="PANTHER" id="PTHR12019">
    <property type="entry name" value="LAMINA-ASSOCIATED POLYPEPTIDE THYMOPOIETIN"/>
    <property type="match status" value="1"/>
</dbReference>
<dbReference type="SUPFAM" id="SSF63451">
    <property type="entry name" value="LEM domain"/>
    <property type="match status" value="1"/>
</dbReference>
<dbReference type="InterPro" id="IPR011015">
    <property type="entry name" value="LEM/LEM-like_dom_sf"/>
</dbReference>
<reference evidence="5" key="1">
    <citation type="submission" date="2017-02" db="UniProtKB">
        <authorList>
            <consortium name="WormBaseParasite"/>
        </authorList>
    </citation>
    <scope>IDENTIFICATION</scope>
</reference>
<feature type="domain" description="LEM" evidence="3">
    <location>
        <begin position="1"/>
        <end position="45"/>
    </location>
</feature>
<dbReference type="InterPro" id="IPR003887">
    <property type="entry name" value="LEM_dom"/>
</dbReference>
<feature type="compositionally biased region" description="Polar residues" evidence="1">
    <location>
        <begin position="92"/>
        <end position="102"/>
    </location>
</feature>
<accession>A0A0R3RV36</accession>
<evidence type="ECO:0000313" key="4">
    <source>
        <dbReference type="Proteomes" id="UP000050640"/>
    </source>
</evidence>
<dbReference type="SMART" id="SM00540">
    <property type="entry name" value="LEM"/>
    <property type="match status" value="1"/>
</dbReference>
<feature type="region of interest" description="Disordered" evidence="1">
    <location>
        <begin position="221"/>
        <end position="244"/>
    </location>
</feature>
<evidence type="ECO:0000313" key="5">
    <source>
        <dbReference type="WBParaSite" id="EEL_0000593501-mRNA-1"/>
    </source>
</evidence>
<name>A0A0R3RV36_9BILA</name>
<feature type="compositionally biased region" description="Basic residues" evidence="1">
    <location>
        <begin position="79"/>
        <end position="90"/>
    </location>
</feature>
<dbReference type="STRING" id="1147741.A0A0R3RV36"/>
<feature type="transmembrane region" description="Helical" evidence="2">
    <location>
        <begin position="318"/>
        <end position="340"/>
    </location>
</feature>
<sequence>MVDINQLTNEEIRDQLVTHGCDPGPVVGSTRNVYANKLRRLLEGESDSDVAVTPERAVSDVALTDSLKSSPKRGDVTHSQKKSRSPRRAAHSSIQDTSDVSKFQIMSSNSKISRTSSKTTNVSSAHSLVISDSKQSSLKPHVVQPFVSISPKPHVDLELETRTEISTVPESHRSPSRSSVTSELASLDVISSSSKAPKPYSFETIPEIYRTTPTTRFTSLRDNWENGKVGDGSDDDLRGEESSRILSPSWREDHTYSARYDSKLRSVAQHCVDGNSTVHFRQASHYGSVAFENSYDGHGNRRNGLMDKEKASRSYGKIGLFLLFIITTVIFMFFVVQNYIDLEHSEGNKEEF</sequence>
<protein>
    <submittedName>
        <fullName evidence="5">LEM domain-containing protein</fullName>
    </submittedName>
</protein>